<protein>
    <submittedName>
        <fullName evidence="7">Uncharacterized protein</fullName>
    </submittedName>
</protein>
<dbReference type="InterPro" id="IPR050570">
    <property type="entry name" value="Cell_wall_metabolism_enzyme"/>
</dbReference>
<dbReference type="SUPFAM" id="SSF51261">
    <property type="entry name" value="Duplicated hybrid motif"/>
    <property type="match status" value="1"/>
</dbReference>
<evidence type="ECO:0000256" key="2">
    <source>
        <dbReference type="SAM" id="Coils"/>
    </source>
</evidence>
<feature type="signal peptide" evidence="4">
    <location>
        <begin position="1"/>
        <end position="31"/>
    </location>
</feature>
<dbReference type="InterPro" id="IPR057309">
    <property type="entry name" value="PcsB_CC"/>
</dbReference>
<dbReference type="KEGG" id="tum:CBW65_10550"/>
<reference evidence="8" key="1">
    <citation type="submission" date="2017-05" db="EMBL/GenBank/DDBJ databases">
        <authorList>
            <person name="Sung H."/>
        </authorList>
    </citation>
    <scope>NUCLEOTIDE SEQUENCE [LARGE SCALE GENOMIC DNA]</scope>
    <source>
        <strain evidence="8">AR23208</strain>
    </source>
</reference>
<dbReference type="InterPro" id="IPR011055">
    <property type="entry name" value="Dup_hybrid_motif"/>
</dbReference>
<proteinExistence type="predicted"/>
<feature type="chain" id="PRO_5012778915" evidence="4">
    <location>
        <begin position="32"/>
        <end position="408"/>
    </location>
</feature>
<accession>A0A1Y0ILK4</accession>
<organism evidence="7 8">
    <name type="scientific">Tumebacillus avium</name>
    <dbReference type="NCBI Taxonomy" id="1903704"/>
    <lineage>
        <taxon>Bacteria</taxon>
        <taxon>Bacillati</taxon>
        <taxon>Bacillota</taxon>
        <taxon>Bacilli</taxon>
        <taxon>Bacillales</taxon>
        <taxon>Alicyclobacillaceae</taxon>
        <taxon>Tumebacillus</taxon>
    </lineage>
</organism>
<dbReference type="InterPro" id="IPR016047">
    <property type="entry name" value="M23ase_b-sheet_dom"/>
</dbReference>
<dbReference type="PANTHER" id="PTHR21666:SF289">
    <property type="entry name" value="L-ALA--D-GLU ENDOPEPTIDASE"/>
    <property type="match status" value="1"/>
</dbReference>
<feature type="domain" description="M23ase beta-sheet core" evidence="5">
    <location>
        <begin position="308"/>
        <end position="404"/>
    </location>
</feature>
<keyword evidence="8" id="KW-1185">Reference proteome</keyword>
<name>A0A1Y0ILK4_9BACL</name>
<evidence type="ECO:0000259" key="6">
    <source>
        <dbReference type="Pfam" id="PF24568"/>
    </source>
</evidence>
<dbReference type="Proteomes" id="UP000195437">
    <property type="component" value="Chromosome"/>
</dbReference>
<feature type="domain" description="Peptidoglycan hydrolase PcsB coiled-coil" evidence="6">
    <location>
        <begin position="111"/>
        <end position="183"/>
    </location>
</feature>
<feature type="coiled-coil region" evidence="2">
    <location>
        <begin position="30"/>
        <end position="123"/>
    </location>
</feature>
<dbReference type="PANTHER" id="PTHR21666">
    <property type="entry name" value="PEPTIDASE-RELATED"/>
    <property type="match status" value="1"/>
</dbReference>
<dbReference type="Pfam" id="PF24568">
    <property type="entry name" value="CC_PcsB"/>
    <property type="match status" value="1"/>
</dbReference>
<evidence type="ECO:0000256" key="1">
    <source>
        <dbReference type="ARBA" id="ARBA00022729"/>
    </source>
</evidence>
<dbReference type="Pfam" id="PF01551">
    <property type="entry name" value="Peptidase_M23"/>
    <property type="match status" value="1"/>
</dbReference>
<evidence type="ECO:0000256" key="4">
    <source>
        <dbReference type="SAM" id="SignalP"/>
    </source>
</evidence>
<evidence type="ECO:0000313" key="7">
    <source>
        <dbReference type="EMBL" id="ARU61392.1"/>
    </source>
</evidence>
<gene>
    <name evidence="7" type="ORF">CBW65_10550</name>
</gene>
<dbReference type="GO" id="GO:0004222">
    <property type="term" value="F:metalloendopeptidase activity"/>
    <property type="evidence" value="ECO:0007669"/>
    <property type="project" value="TreeGrafter"/>
</dbReference>
<evidence type="ECO:0000256" key="3">
    <source>
        <dbReference type="SAM" id="MobiDB-lite"/>
    </source>
</evidence>
<feature type="region of interest" description="Disordered" evidence="3">
    <location>
        <begin position="258"/>
        <end position="277"/>
    </location>
</feature>
<evidence type="ECO:0000259" key="5">
    <source>
        <dbReference type="Pfam" id="PF01551"/>
    </source>
</evidence>
<keyword evidence="2" id="KW-0175">Coiled coil</keyword>
<sequence length="408" mass="45265">MNMQFKSHKRLTLGIASALALAMLVPQAAIADLNDLQEQQQNEQSKLDEAREKEKAAKELKEQFQQQINVNASEIETLSAQIDEKEGEIARLQTEIYKKGQQIERTQRELEEAEKRVKERDKLLKERLRLMYEQGEVQYLEVLLGSTSFSDFLERFNALQMIFEQDTVILKKNKEDRELIAQKKKQMEEEKTTLVGMQSTQLEQKTQLDGLKAQKEEIAVQLESNKSEQERIEAEQRDIQESSINAIYALQQQISEERNKQATQNPGNGGGNGAPALSGPFAWPVPSGGWVSSEWGNRIDPFTGQRAGHNGLDIAAATGTDVAAAQGGIVITAGWVSGFGNCIIIDHGGDLWTLYGHLVNGGVLVSVGQEVGQGQIIGKVGSTGRSTGPHLHFGVYQNGKDIDPYTYL</sequence>
<evidence type="ECO:0000313" key="8">
    <source>
        <dbReference type="Proteomes" id="UP000195437"/>
    </source>
</evidence>
<dbReference type="AlphaFoldDB" id="A0A1Y0ILK4"/>
<keyword evidence="1 4" id="KW-0732">Signal</keyword>
<dbReference type="EMBL" id="CP021434">
    <property type="protein sequence ID" value="ARU61392.1"/>
    <property type="molecule type" value="Genomic_DNA"/>
</dbReference>
<feature type="coiled-coil region" evidence="2">
    <location>
        <begin position="170"/>
        <end position="245"/>
    </location>
</feature>
<dbReference type="CDD" id="cd12797">
    <property type="entry name" value="M23_peptidase"/>
    <property type="match status" value="1"/>
</dbReference>
<dbReference type="Gene3D" id="2.70.70.10">
    <property type="entry name" value="Glucose Permease (Domain IIA)"/>
    <property type="match status" value="1"/>
</dbReference>
<dbReference type="Gene3D" id="6.10.250.3150">
    <property type="match status" value="1"/>
</dbReference>